<feature type="domain" description="DUF5753" evidence="1">
    <location>
        <begin position="33"/>
        <end position="192"/>
    </location>
</feature>
<dbReference type="InterPro" id="IPR043917">
    <property type="entry name" value="DUF5753"/>
</dbReference>
<dbReference type="Proteomes" id="UP001596065">
    <property type="component" value="Unassembled WGS sequence"/>
</dbReference>
<protein>
    <submittedName>
        <fullName evidence="2">DUF5753 domain-containing protein</fullName>
    </submittedName>
</protein>
<comment type="caution">
    <text evidence="2">The sequence shown here is derived from an EMBL/GenBank/DDBJ whole genome shotgun (WGS) entry which is preliminary data.</text>
</comment>
<dbReference type="Pfam" id="PF19054">
    <property type="entry name" value="DUF5753"/>
    <property type="match status" value="1"/>
</dbReference>
<evidence type="ECO:0000313" key="2">
    <source>
        <dbReference type="EMBL" id="MFC5659141.1"/>
    </source>
</evidence>
<reference evidence="3" key="1">
    <citation type="journal article" date="2019" name="Int. J. Syst. Evol. Microbiol.">
        <title>The Global Catalogue of Microorganisms (GCM) 10K type strain sequencing project: providing services to taxonomists for standard genome sequencing and annotation.</title>
        <authorList>
            <consortium name="The Broad Institute Genomics Platform"/>
            <consortium name="The Broad Institute Genome Sequencing Center for Infectious Disease"/>
            <person name="Wu L."/>
            <person name="Ma J."/>
        </authorList>
    </citation>
    <scope>NUCLEOTIDE SEQUENCE [LARGE SCALE GENOMIC DNA]</scope>
    <source>
        <strain evidence="3">KCTC 5701</strain>
    </source>
</reference>
<proteinExistence type="predicted"/>
<gene>
    <name evidence="2" type="ORF">ACFP3J_27170</name>
</gene>
<organism evidence="2 3">
    <name type="scientific">Streptomyces nogalater</name>
    <dbReference type="NCBI Taxonomy" id="38314"/>
    <lineage>
        <taxon>Bacteria</taxon>
        <taxon>Bacillati</taxon>
        <taxon>Actinomycetota</taxon>
        <taxon>Actinomycetes</taxon>
        <taxon>Kitasatosporales</taxon>
        <taxon>Streptomycetaceae</taxon>
        <taxon>Streptomyces</taxon>
    </lineage>
</organism>
<dbReference type="EMBL" id="JBHSOE010000057">
    <property type="protein sequence ID" value="MFC5659141.1"/>
    <property type="molecule type" value="Genomic_DNA"/>
</dbReference>
<keyword evidence="3" id="KW-1185">Reference proteome</keyword>
<accession>A0ABW0WQJ6</accession>
<evidence type="ECO:0000313" key="3">
    <source>
        <dbReference type="Proteomes" id="UP001596065"/>
    </source>
</evidence>
<dbReference type="RefSeq" id="WP_344352977.1">
    <property type="nucleotide sequence ID" value="NZ_BAAASM010000069.1"/>
</dbReference>
<sequence length="201" mass="22286">MTSAIPWQQRLSTGTEDIQDEVIRWYQQTRHGKAYVPGMIWGTLQTDAYATVILRRVVTFLGVPDDVPAGVAKRMERQQVLYDGEHHYDVILGEQALYTNVGGPGVMREQMERLLGDMDLPSLRLGILPATAEVDVVPMPGFNMYDGRRAHYELVSSGVDVTDPDEVALHDKAFDAMSRAASYGDAARGLISKALAFWSEG</sequence>
<evidence type="ECO:0000259" key="1">
    <source>
        <dbReference type="Pfam" id="PF19054"/>
    </source>
</evidence>
<name>A0ABW0WQJ6_STRNO</name>